<keyword evidence="3" id="KW-1185">Reference proteome</keyword>
<organism evidence="2 3">
    <name type="scientific">Armillaria solidipes</name>
    <dbReference type="NCBI Taxonomy" id="1076256"/>
    <lineage>
        <taxon>Eukaryota</taxon>
        <taxon>Fungi</taxon>
        <taxon>Dikarya</taxon>
        <taxon>Basidiomycota</taxon>
        <taxon>Agaricomycotina</taxon>
        <taxon>Agaricomycetes</taxon>
        <taxon>Agaricomycetidae</taxon>
        <taxon>Agaricales</taxon>
        <taxon>Marasmiineae</taxon>
        <taxon>Physalacriaceae</taxon>
        <taxon>Armillaria</taxon>
    </lineage>
</organism>
<keyword evidence="1" id="KW-1133">Transmembrane helix</keyword>
<dbReference type="Proteomes" id="UP000218334">
    <property type="component" value="Unassembled WGS sequence"/>
</dbReference>
<evidence type="ECO:0000256" key="1">
    <source>
        <dbReference type="SAM" id="Phobius"/>
    </source>
</evidence>
<name>A0A2H3BHG7_9AGAR</name>
<reference evidence="3" key="1">
    <citation type="journal article" date="2017" name="Nat. Ecol. Evol.">
        <title>Genome expansion and lineage-specific genetic innovations in the forest pathogenic fungi Armillaria.</title>
        <authorList>
            <person name="Sipos G."/>
            <person name="Prasanna A.N."/>
            <person name="Walter M.C."/>
            <person name="O'Connor E."/>
            <person name="Balint B."/>
            <person name="Krizsan K."/>
            <person name="Kiss B."/>
            <person name="Hess J."/>
            <person name="Varga T."/>
            <person name="Slot J."/>
            <person name="Riley R."/>
            <person name="Boka B."/>
            <person name="Rigling D."/>
            <person name="Barry K."/>
            <person name="Lee J."/>
            <person name="Mihaltcheva S."/>
            <person name="LaButti K."/>
            <person name="Lipzen A."/>
            <person name="Waldron R."/>
            <person name="Moloney N.M."/>
            <person name="Sperisen C."/>
            <person name="Kredics L."/>
            <person name="Vagvoelgyi C."/>
            <person name="Patrignani A."/>
            <person name="Fitzpatrick D."/>
            <person name="Nagy I."/>
            <person name="Doyle S."/>
            <person name="Anderson J.B."/>
            <person name="Grigoriev I.V."/>
            <person name="Gueldener U."/>
            <person name="Muensterkoetter M."/>
            <person name="Nagy L.G."/>
        </authorList>
    </citation>
    <scope>NUCLEOTIDE SEQUENCE [LARGE SCALE GENOMIC DNA]</scope>
    <source>
        <strain evidence="3">28-4</strain>
    </source>
</reference>
<dbReference type="AlphaFoldDB" id="A0A2H3BHG7"/>
<evidence type="ECO:0000313" key="3">
    <source>
        <dbReference type="Proteomes" id="UP000218334"/>
    </source>
</evidence>
<feature type="transmembrane region" description="Helical" evidence="1">
    <location>
        <begin position="49"/>
        <end position="68"/>
    </location>
</feature>
<keyword evidence="1" id="KW-0472">Membrane</keyword>
<sequence>MRPLQYLSVLVDEIQMITTGCVGEIVISLPHLYHQASIRKVYLEGVNDIIYEMLSYVFTVSLVLVRYLKTVNGWGKKWLTKRQDVRHTVKISSVEYIEHTGNNVQEAGCNYFGGGMFLWAKSLEV</sequence>
<protein>
    <submittedName>
        <fullName evidence="2">Uncharacterized protein</fullName>
    </submittedName>
</protein>
<proteinExistence type="predicted"/>
<evidence type="ECO:0000313" key="2">
    <source>
        <dbReference type="EMBL" id="PBK62506.1"/>
    </source>
</evidence>
<dbReference type="EMBL" id="KZ293465">
    <property type="protein sequence ID" value="PBK62506.1"/>
    <property type="molecule type" value="Genomic_DNA"/>
</dbReference>
<gene>
    <name evidence="2" type="ORF">ARMSODRAFT_1024717</name>
</gene>
<keyword evidence="1" id="KW-0812">Transmembrane</keyword>
<accession>A0A2H3BHG7</accession>